<evidence type="ECO:0008006" key="2">
    <source>
        <dbReference type="Google" id="ProtNLM"/>
    </source>
</evidence>
<sequence>MIKNVGFFFLILNPLILLSQSEIPFDVGESCTYRIHYGPITAGYGTLSIENIVKHNNHDCFHFTGIGYTSTLFNLIFKVFDTYVSYTDIHNLQPVHFIRDVNEGGYIIKQNYLFNNIANNVIVKDFVYDIPQKTQDMLSGFYFTRVRLNNQNVKKDSIINLNIFMDEENFQMQIRYEKNELVKTKWGKIDCMIFIPQLQKGRVFKDTESMKIWISDDENKIMIKVETKIILGTIKAELNAFQGLNVPLSIIE</sequence>
<accession>A0A382QEQ4</accession>
<name>A0A382QEQ4_9ZZZZ</name>
<protein>
    <recommendedName>
        <fullName evidence="2">DUF3108 domain-containing protein</fullName>
    </recommendedName>
</protein>
<dbReference type="EMBL" id="UINC01113653">
    <property type="protein sequence ID" value="SVC83408.1"/>
    <property type="molecule type" value="Genomic_DNA"/>
</dbReference>
<dbReference type="Pfam" id="PF11306">
    <property type="entry name" value="DUF3108"/>
    <property type="match status" value="1"/>
</dbReference>
<organism evidence="1">
    <name type="scientific">marine metagenome</name>
    <dbReference type="NCBI Taxonomy" id="408172"/>
    <lineage>
        <taxon>unclassified sequences</taxon>
        <taxon>metagenomes</taxon>
        <taxon>ecological metagenomes</taxon>
    </lineage>
</organism>
<reference evidence="1" key="1">
    <citation type="submission" date="2018-05" db="EMBL/GenBank/DDBJ databases">
        <authorList>
            <person name="Lanie J.A."/>
            <person name="Ng W.-L."/>
            <person name="Kazmierczak K.M."/>
            <person name="Andrzejewski T.M."/>
            <person name="Davidsen T.M."/>
            <person name="Wayne K.J."/>
            <person name="Tettelin H."/>
            <person name="Glass J.I."/>
            <person name="Rusch D."/>
            <person name="Podicherti R."/>
            <person name="Tsui H.-C.T."/>
            <person name="Winkler M.E."/>
        </authorList>
    </citation>
    <scope>NUCLEOTIDE SEQUENCE</scope>
</reference>
<dbReference type="AlphaFoldDB" id="A0A382QEQ4"/>
<gene>
    <name evidence="1" type="ORF">METZ01_LOCUS336262</name>
</gene>
<dbReference type="InterPro" id="IPR021457">
    <property type="entry name" value="DUF3108"/>
</dbReference>
<proteinExistence type="predicted"/>
<evidence type="ECO:0000313" key="1">
    <source>
        <dbReference type="EMBL" id="SVC83408.1"/>
    </source>
</evidence>